<name>A0A0M0KJR4_ALKHA</name>
<comment type="caution">
    <text evidence="1">The sequence shown here is derived from an EMBL/GenBank/DDBJ whole genome shotgun (WGS) entry which is preliminary data.</text>
</comment>
<reference evidence="1" key="1">
    <citation type="submission" date="2015-08" db="EMBL/GenBank/DDBJ databases">
        <title>Complete DNA Sequence of Pseudomonas syringae pv. actinidiae, the Causal Agent of Kiwifruit Canker Disease.</title>
        <authorList>
            <person name="Rikkerink E.H.A."/>
            <person name="Fineran P.C."/>
        </authorList>
    </citation>
    <scope>NUCLEOTIDE SEQUENCE</scope>
    <source>
        <strain evidence="1">DSM 13666</strain>
    </source>
</reference>
<organism evidence="1">
    <name type="scientific">Halalkalibacterium halodurans</name>
    <name type="common">Bacillus halodurans</name>
    <dbReference type="NCBI Taxonomy" id="86665"/>
    <lineage>
        <taxon>Bacteria</taxon>
        <taxon>Bacillati</taxon>
        <taxon>Bacillota</taxon>
        <taxon>Bacilli</taxon>
        <taxon>Bacillales</taxon>
        <taxon>Bacillaceae</taxon>
        <taxon>Halalkalibacterium (ex Joshi et al. 2022)</taxon>
    </lineage>
</organism>
<dbReference type="GeneID" id="87597698"/>
<evidence type="ECO:0000313" key="1">
    <source>
        <dbReference type="EMBL" id="KOO38999.1"/>
    </source>
</evidence>
<dbReference type="AlphaFoldDB" id="A0A0M0KJR4"/>
<accession>A0A0M0KJR4</accession>
<protein>
    <submittedName>
        <fullName evidence="1">Uncharacterized protein</fullName>
    </submittedName>
</protein>
<dbReference type="PATRIC" id="fig|136160.3.peg.2165"/>
<accession>A0A4Y7WUY4</accession>
<proteinExistence type="predicted"/>
<gene>
    <name evidence="1" type="ORF">AMD02_09075</name>
</gene>
<dbReference type="RefSeq" id="WP_010898305.1">
    <property type="nucleotide sequence ID" value="NZ_CP040441.1"/>
</dbReference>
<dbReference type="EMBL" id="LILD01000001">
    <property type="protein sequence ID" value="KOO38999.1"/>
    <property type="molecule type" value="Genomic_DNA"/>
</dbReference>
<sequence length="107" mass="12402">MRVITCHPKEAPIVEELPFGVKDVLRHVGEEAMSLRFHYEGKPYTLICSKEGVRVNRQKEIKGLYGRFLLCDRAENDEWQSLNEQEAHQLCEVLATNGFSLDQIVYH</sequence>